<dbReference type="PROSITE" id="PS51635">
    <property type="entry name" value="PNPLA"/>
    <property type="match status" value="1"/>
</dbReference>
<evidence type="ECO:0000259" key="4">
    <source>
        <dbReference type="PROSITE" id="PS51635"/>
    </source>
</evidence>
<dbReference type="InterPro" id="IPR016035">
    <property type="entry name" value="Acyl_Trfase/lysoPLipase"/>
</dbReference>
<keyword evidence="2" id="KW-0378">Hydrolase</keyword>
<evidence type="ECO:0000256" key="2">
    <source>
        <dbReference type="PROSITE-ProRule" id="PRU01161"/>
    </source>
</evidence>
<dbReference type="InterPro" id="IPR002641">
    <property type="entry name" value="PNPLA_dom"/>
</dbReference>
<dbReference type="CDD" id="cd07207">
    <property type="entry name" value="Pat_ExoU_VipD_like"/>
    <property type="match status" value="1"/>
</dbReference>
<feature type="active site" description="Proton acceptor" evidence="2">
    <location>
        <position position="225"/>
    </location>
</feature>
<dbReference type="Proteomes" id="UP001595999">
    <property type="component" value="Unassembled WGS sequence"/>
</dbReference>
<feature type="region of interest" description="Disordered" evidence="3">
    <location>
        <begin position="244"/>
        <end position="269"/>
    </location>
</feature>
<dbReference type="RefSeq" id="WP_231462871.1">
    <property type="nucleotide sequence ID" value="NZ_JAJOHW010000088.1"/>
</dbReference>
<name>A0ABV8ZZQ4_9NEIS</name>
<feature type="compositionally biased region" description="Basic and acidic residues" evidence="3">
    <location>
        <begin position="244"/>
        <end position="257"/>
    </location>
</feature>
<feature type="active site" description="Nucleophile" evidence="2">
    <location>
        <position position="43"/>
    </location>
</feature>
<evidence type="ECO:0000256" key="1">
    <source>
        <dbReference type="ARBA" id="ARBA00023098"/>
    </source>
</evidence>
<feature type="short sequence motif" description="GXSXG" evidence="2">
    <location>
        <begin position="41"/>
        <end position="45"/>
    </location>
</feature>
<gene>
    <name evidence="5" type="ORF">ACFO0R_21975</name>
</gene>
<dbReference type="Pfam" id="PF01734">
    <property type="entry name" value="Patatin"/>
    <property type="match status" value="1"/>
</dbReference>
<sequence>MKYSFENLALSGGGVWGIAYLGMLEELERAGALAQIQRVVGSSAGAISSMLISFRLSAAKTRELSDSLDYSKIPQKVADPATPQLQAAHKAFQAQLALQPHANNVSLEDFICLLRLFNKKGWYSSDYFYHWLKNVVASQFKDGRPDKKYTFADFAKPALHKNDQPFRQLHVIGCDANAHQARIFSAELTPDVEVAEAVRISMSIPFFFEAQNFSYPGQQAGVFVDGGTIWNYPINFFDDKYPAKPKQGEDKEEEKTFGARFDAPPGKQSPDANLIQHIQNIAQSAWQAQNLNYQYSPRDQARSISIKTGDISATEFDISPGDDNYQRLLQAGATATRDFLAGCES</sequence>
<feature type="domain" description="PNPLA" evidence="4">
    <location>
        <begin position="8"/>
        <end position="238"/>
    </location>
</feature>
<dbReference type="EMBL" id="JBHSEK010000024">
    <property type="protein sequence ID" value="MFC4492286.1"/>
    <property type="molecule type" value="Genomic_DNA"/>
</dbReference>
<keyword evidence="1 2" id="KW-0443">Lipid metabolism</keyword>
<proteinExistence type="predicted"/>
<evidence type="ECO:0000313" key="5">
    <source>
        <dbReference type="EMBL" id="MFC4492286.1"/>
    </source>
</evidence>
<feature type="short sequence motif" description="DGA/G" evidence="2">
    <location>
        <begin position="225"/>
        <end position="227"/>
    </location>
</feature>
<keyword evidence="2" id="KW-0442">Lipid degradation</keyword>
<dbReference type="SUPFAM" id="SSF52151">
    <property type="entry name" value="FabD/lysophospholipase-like"/>
    <property type="match status" value="1"/>
</dbReference>
<evidence type="ECO:0000256" key="3">
    <source>
        <dbReference type="SAM" id="MobiDB-lite"/>
    </source>
</evidence>
<comment type="caution">
    <text evidence="5">The sequence shown here is derived from an EMBL/GenBank/DDBJ whole genome shotgun (WGS) entry which is preliminary data.</text>
</comment>
<reference evidence="6" key="1">
    <citation type="journal article" date="2019" name="Int. J. Syst. Evol. Microbiol.">
        <title>The Global Catalogue of Microorganisms (GCM) 10K type strain sequencing project: providing services to taxonomists for standard genome sequencing and annotation.</title>
        <authorList>
            <consortium name="The Broad Institute Genomics Platform"/>
            <consortium name="The Broad Institute Genome Sequencing Center for Infectious Disease"/>
            <person name="Wu L."/>
            <person name="Ma J."/>
        </authorList>
    </citation>
    <scope>NUCLEOTIDE SEQUENCE [LARGE SCALE GENOMIC DNA]</scope>
    <source>
        <strain evidence="6">CGMCC 4.7608</strain>
    </source>
</reference>
<keyword evidence="6" id="KW-1185">Reference proteome</keyword>
<evidence type="ECO:0000313" key="6">
    <source>
        <dbReference type="Proteomes" id="UP001595999"/>
    </source>
</evidence>
<protein>
    <submittedName>
        <fullName evidence="5">Patatin-like phospholipase family protein</fullName>
    </submittedName>
</protein>
<dbReference type="PANTHER" id="PTHR46394">
    <property type="entry name" value="ANNEXIN"/>
    <property type="match status" value="1"/>
</dbReference>
<accession>A0ABV8ZZQ4</accession>
<organism evidence="5 6">
    <name type="scientific">Chromobacterium aquaticum</name>
    <dbReference type="NCBI Taxonomy" id="467180"/>
    <lineage>
        <taxon>Bacteria</taxon>
        <taxon>Pseudomonadati</taxon>
        <taxon>Pseudomonadota</taxon>
        <taxon>Betaproteobacteria</taxon>
        <taxon>Neisseriales</taxon>
        <taxon>Chromobacteriaceae</taxon>
        <taxon>Chromobacterium</taxon>
    </lineage>
</organism>
<feature type="short sequence motif" description="GXGXXG" evidence="2">
    <location>
        <begin position="12"/>
        <end position="17"/>
    </location>
</feature>
<dbReference type="Gene3D" id="3.40.1090.10">
    <property type="entry name" value="Cytosolic phospholipase A2 catalytic domain"/>
    <property type="match status" value="1"/>
</dbReference>
<dbReference type="InterPro" id="IPR052580">
    <property type="entry name" value="Lipid_Hydrolase"/>
</dbReference>
<dbReference type="PANTHER" id="PTHR46394:SF1">
    <property type="entry name" value="PNPLA DOMAIN-CONTAINING PROTEIN"/>
    <property type="match status" value="1"/>
</dbReference>